<evidence type="ECO:0000313" key="2">
    <source>
        <dbReference type="Proteomes" id="UP000192534"/>
    </source>
</evidence>
<protein>
    <submittedName>
        <fullName evidence="1">Uncharacterized protein</fullName>
    </submittedName>
</protein>
<reference evidence="1 2" key="1">
    <citation type="submission" date="2016-12" db="EMBL/GenBank/DDBJ databases">
        <title>The new phylogeny of genus Mycobacterium.</title>
        <authorList>
            <person name="Tortoli E."/>
            <person name="Trovato A."/>
            <person name="Cirillo D.M."/>
        </authorList>
    </citation>
    <scope>NUCLEOTIDE SEQUENCE [LARGE SCALE GENOMIC DNA]</scope>
    <source>
        <strain evidence="1 2">DSM 44223</strain>
    </source>
</reference>
<gene>
    <name evidence="1" type="ORF">BST42_27515</name>
</gene>
<dbReference type="Proteomes" id="UP000192534">
    <property type="component" value="Unassembled WGS sequence"/>
</dbReference>
<dbReference type="EMBL" id="MVIH01000027">
    <property type="protein sequence ID" value="ORB47483.1"/>
    <property type="molecule type" value="Genomic_DNA"/>
</dbReference>
<accession>A0A1X0IIL2</accession>
<sequence length="62" mass="6544">MNGDMSTDPEQIRADVDAVLAQLPSVDPDSVDVAGVDIDAVGRQLEEAHQILVNALESVEKG</sequence>
<evidence type="ECO:0000313" key="1">
    <source>
        <dbReference type="EMBL" id="ORB47483.1"/>
    </source>
</evidence>
<proteinExistence type="predicted"/>
<name>A0A1X0IIL2_MYCRH</name>
<dbReference type="AlphaFoldDB" id="A0A1X0IIL2"/>
<keyword evidence="2" id="KW-1185">Reference proteome</keyword>
<organism evidence="1 2">
    <name type="scientific">Mycolicibacterium rhodesiae</name>
    <name type="common">Mycobacterium rhodesiae</name>
    <dbReference type="NCBI Taxonomy" id="36814"/>
    <lineage>
        <taxon>Bacteria</taxon>
        <taxon>Bacillati</taxon>
        <taxon>Actinomycetota</taxon>
        <taxon>Actinomycetes</taxon>
        <taxon>Mycobacteriales</taxon>
        <taxon>Mycobacteriaceae</taxon>
        <taxon>Mycolicibacterium</taxon>
    </lineage>
</organism>
<comment type="caution">
    <text evidence="1">The sequence shown here is derived from an EMBL/GenBank/DDBJ whole genome shotgun (WGS) entry which is preliminary data.</text>
</comment>